<dbReference type="PANTHER" id="PTHR23081">
    <property type="entry name" value="RNA POLYMERASE II CTD PHOSPHATASE"/>
    <property type="match status" value="1"/>
</dbReference>
<dbReference type="PaxDb" id="3880-AES65766"/>
<dbReference type="PROSITE" id="PS50969">
    <property type="entry name" value="FCP1"/>
    <property type="match status" value="1"/>
</dbReference>
<dbReference type="FunFam" id="3.40.50.1000:FF:000125">
    <property type="entry name" value="RNA polymerase II C-terminal domain phosphatase-like 4"/>
    <property type="match status" value="1"/>
</dbReference>
<dbReference type="CDD" id="cd07521">
    <property type="entry name" value="HAD_FCP1-like"/>
    <property type="match status" value="1"/>
</dbReference>
<evidence type="ECO:0000313" key="9">
    <source>
        <dbReference type="EMBL" id="AES65766.2"/>
    </source>
</evidence>
<evidence type="ECO:0000256" key="1">
    <source>
        <dbReference type="ARBA" id="ARBA00004123"/>
    </source>
</evidence>
<evidence type="ECO:0000256" key="4">
    <source>
        <dbReference type="ARBA" id="ARBA00047761"/>
    </source>
</evidence>
<dbReference type="InterPro" id="IPR004274">
    <property type="entry name" value="FCP1_dom"/>
</dbReference>
<dbReference type="STRING" id="3880.G7IGK1"/>
<evidence type="ECO:0000256" key="6">
    <source>
        <dbReference type="RuleBase" id="RU366066"/>
    </source>
</evidence>
<reference evidence="9 11" key="2">
    <citation type="journal article" date="2014" name="BMC Genomics">
        <title>An improved genome release (version Mt4.0) for the model legume Medicago truncatula.</title>
        <authorList>
            <person name="Tang H."/>
            <person name="Krishnakumar V."/>
            <person name="Bidwell S."/>
            <person name="Rosen B."/>
            <person name="Chan A."/>
            <person name="Zhou S."/>
            <person name="Gentzbittel L."/>
            <person name="Childs K.L."/>
            <person name="Yandell M."/>
            <person name="Gundlach H."/>
            <person name="Mayer K.F."/>
            <person name="Schwartz D.C."/>
            <person name="Town C.D."/>
        </authorList>
    </citation>
    <scope>GENOME REANNOTATION</scope>
    <source>
        <strain evidence="10 11">cv. Jemalong A17</strain>
    </source>
</reference>
<dbReference type="Pfam" id="PF03031">
    <property type="entry name" value="NIF"/>
    <property type="match status" value="1"/>
</dbReference>
<dbReference type="SUPFAM" id="SSF56784">
    <property type="entry name" value="HAD-like"/>
    <property type="match status" value="1"/>
</dbReference>
<keyword evidence="11" id="KW-1185">Reference proteome</keyword>
<comment type="catalytic activity">
    <reaction evidence="4 6">
        <text>O-phospho-L-seryl-[protein] + H2O = L-seryl-[protein] + phosphate</text>
        <dbReference type="Rhea" id="RHEA:20629"/>
        <dbReference type="Rhea" id="RHEA-COMP:9863"/>
        <dbReference type="Rhea" id="RHEA-COMP:11604"/>
        <dbReference type="ChEBI" id="CHEBI:15377"/>
        <dbReference type="ChEBI" id="CHEBI:29999"/>
        <dbReference type="ChEBI" id="CHEBI:43474"/>
        <dbReference type="ChEBI" id="CHEBI:83421"/>
        <dbReference type="EC" id="3.1.3.16"/>
    </reaction>
</comment>
<dbReference type="Gene3D" id="3.40.50.10190">
    <property type="entry name" value="BRCT domain"/>
    <property type="match status" value="1"/>
</dbReference>
<dbReference type="InterPro" id="IPR036420">
    <property type="entry name" value="BRCT_dom_sf"/>
</dbReference>
<dbReference type="PROSITE" id="PS50172">
    <property type="entry name" value="BRCT"/>
    <property type="match status" value="1"/>
</dbReference>
<gene>
    <name evidence="10" type="primary">11411655</name>
    <name evidence="9" type="ordered locus">MTR_2g048610</name>
</gene>
<comment type="subcellular location">
    <subcellularLocation>
        <location evidence="1 6">Nucleus</location>
    </subcellularLocation>
</comment>
<dbReference type="CDD" id="cd17729">
    <property type="entry name" value="BRCT_CTDP1"/>
    <property type="match status" value="1"/>
</dbReference>
<keyword evidence="2 6" id="KW-0378">Hydrolase</keyword>
<dbReference type="NCBIfam" id="TIGR02250">
    <property type="entry name" value="FCP1_euk"/>
    <property type="match status" value="1"/>
</dbReference>
<dbReference type="HOGENOM" id="CLU_023960_1_0_1"/>
<dbReference type="EC" id="3.1.3.16" evidence="6"/>
<dbReference type="Gene3D" id="3.40.50.1000">
    <property type="entry name" value="HAD superfamily/HAD-like"/>
    <property type="match status" value="1"/>
</dbReference>
<dbReference type="InterPro" id="IPR023214">
    <property type="entry name" value="HAD_sf"/>
</dbReference>
<reference evidence="9 11" key="1">
    <citation type="journal article" date="2011" name="Nature">
        <title>The Medicago genome provides insight into the evolution of rhizobial symbioses.</title>
        <authorList>
            <person name="Young N.D."/>
            <person name="Debelle F."/>
            <person name="Oldroyd G.E."/>
            <person name="Geurts R."/>
            <person name="Cannon S.B."/>
            <person name="Udvardi M.K."/>
            <person name="Benedito V.A."/>
            <person name="Mayer K.F."/>
            <person name="Gouzy J."/>
            <person name="Schoof H."/>
            <person name="Van de Peer Y."/>
            <person name="Proost S."/>
            <person name="Cook D.R."/>
            <person name="Meyers B.C."/>
            <person name="Spannagl M."/>
            <person name="Cheung F."/>
            <person name="De Mita S."/>
            <person name="Krishnakumar V."/>
            <person name="Gundlach H."/>
            <person name="Zhou S."/>
            <person name="Mudge J."/>
            <person name="Bharti A.K."/>
            <person name="Murray J.D."/>
            <person name="Naoumkina M.A."/>
            <person name="Rosen B."/>
            <person name="Silverstein K.A."/>
            <person name="Tang H."/>
            <person name="Rombauts S."/>
            <person name="Zhao P.X."/>
            <person name="Zhou P."/>
            <person name="Barbe V."/>
            <person name="Bardou P."/>
            <person name="Bechner M."/>
            <person name="Bellec A."/>
            <person name="Berger A."/>
            <person name="Berges H."/>
            <person name="Bidwell S."/>
            <person name="Bisseling T."/>
            <person name="Choisne N."/>
            <person name="Couloux A."/>
            <person name="Denny R."/>
            <person name="Deshpande S."/>
            <person name="Dai X."/>
            <person name="Doyle J.J."/>
            <person name="Dudez A.M."/>
            <person name="Farmer A.D."/>
            <person name="Fouteau S."/>
            <person name="Franken C."/>
            <person name="Gibelin C."/>
            <person name="Gish J."/>
            <person name="Goldstein S."/>
            <person name="Gonzalez A.J."/>
            <person name="Green P.J."/>
            <person name="Hallab A."/>
            <person name="Hartog M."/>
            <person name="Hua A."/>
            <person name="Humphray S.J."/>
            <person name="Jeong D.H."/>
            <person name="Jing Y."/>
            <person name="Jocker A."/>
            <person name="Kenton S.M."/>
            <person name="Kim D.J."/>
            <person name="Klee K."/>
            <person name="Lai H."/>
            <person name="Lang C."/>
            <person name="Lin S."/>
            <person name="Macmil S.L."/>
            <person name="Magdelenat G."/>
            <person name="Matthews L."/>
            <person name="McCorrison J."/>
            <person name="Monaghan E.L."/>
            <person name="Mun J.H."/>
            <person name="Najar F.Z."/>
            <person name="Nicholson C."/>
            <person name="Noirot C."/>
            <person name="O'Bleness M."/>
            <person name="Paule C.R."/>
            <person name="Poulain J."/>
            <person name="Prion F."/>
            <person name="Qin B."/>
            <person name="Qu C."/>
            <person name="Retzel E.F."/>
            <person name="Riddle C."/>
            <person name="Sallet E."/>
            <person name="Samain S."/>
            <person name="Samson N."/>
            <person name="Sanders I."/>
            <person name="Saurat O."/>
            <person name="Scarpelli C."/>
            <person name="Schiex T."/>
            <person name="Segurens B."/>
            <person name="Severin A.J."/>
            <person name="Sherrier D.J."/>
            <person name="Shi R."/>
            <person name="Sims S."/>
            <person name="Singer S.R."/>
            <person name="Sinharoy S."/>
            <person name="Sterck L."/>
            <person name="Viollet A."/>
            <person name="Wang B.B."/>
            <person name="Wang K."/>
            <person name="Wang M."/>
            <person name="Wang X."/>
            <person name="Warfsmann J."/>
            <person name="Weissenbach J."/>
            <person name="White D.D."/>
            <person name="White J.D."/>
            <person name="Wiley G.B."/>
            <person name="Wincker P."/>
            <person name="Xing Y."/>
            <person name="Yang L."/>
            <person name="Yao Z."/>
            <person name="Ying F."/>
            <person name="Zhai J."/>
            <person name="Zhou L."/>
            <person name="Zuber A."/>
            <person name="Denarie J."/>
            <person name="Dixon R.A."/>
            <person name="May G.D."/>
            <person name="Schwartz D.C."/>
            <person name="Rogers J."/>
            <person name="Quetier F."/>
            <person name="Town C.D."/>
            <person name="Roe B.A."/>
        </authorList>
    </citation>
    <scope>NUCLEOTIDE SEQUENCE [LARGE SCALE GENOMIC DNA]</scope>
    <source>
        <strain evidence="9">A17</strain>
        <strain evidence="10 11">cv. Jemalong A17</strain>
    </source>
</reference>
<sequence length="366" mass="42694">MNVDLCRHPGSFECLCIRCGQKIDGDSGLTFGYIHKGLRLHEEEISRVRSLHTRNLLNRRKLCLVLDLDHTLLNTTSLHRLSPEEMHLKTCTDSLEDIARGRLFVLEHRQRMAKLRPFVRTFLKEASKMFEMYIYTMGDRRYSLEMARLLDPQGKFFKDKVISRDDGTEMKEKDLNLVLGTESSILILDDNKKVWRMHKDNLILMERYHFFNSSCQEFDLNCKSLAELHIDENETDGALARILKVLRHINSKFFDELQGDLVDRDVRQVLSSLRGEVLSGCIIVFSCAFNGHDLRKLRRIAERLGATCLTELGPTVTHAVANELVTEESMWAEKENKFLVNRRWLEASNFFLQKQPEENYIVRKTQ</sequence>
<feature type="domain" description="FCP1 homology" evidence="8">
    <location>
        <begin position="57"/>
        <end position="228"/>
    </location>
</feature>
<name>G7IGK1_MEDTR</name>
<evidence type="ECO:0000313" key="11">
    <source>
        <dbReference type="Proteomes" id="UP000002051"/>
    </source>
</evidence>
<evidence type="ECO:0000256" key="2">
    <source>
        <dbReference type="ARBA" id="ARBA00022801"/>
    </source>
</evidence>
<evidence type="ECO:0000259" key="8">
    <source>
        <dbReference type="PROSITE" id="PS50969"/>
    </source>
</evidence>
<dbReference type="InterPro" id="IPR036412">
    <property type="entry name" value="HAD-like_sf"/>
</dbReference>
<feature type="domain" description="BRCT" evidence="7">
    <location>
        <begin position="273"/>
        <end position="362"/>
    </location>
</feature>
<dbReference type="OrthoDB" id="10249888at2759"/>
<dbReference type="SMART" id="SM00292">
    <property type="entry name" value="BRCT"/>
    <property type="match status" value="1"/>
</dbReference>
<dbReference type="Proteomes" id="UP000002051">
    <property type="component" value="Chromosome 2"/>
</dbReference>
<dbReference type="EMBL" id="CM001218">
    <property type="protein sequence ID" value="AES65766.2"/>
    <property type="molecule type" value="Genomic_DNA"/>
</dbReference>
<dbReference type="GO" id="GO:0008420">
    <property type="term" value="F:RNA polymerase II CTD heptapeptide repeat phosphatase activity"/>
    <property type="evidence" value="ECO:0000318"/>
    <property type="project" value="GO_Central"/>
</dbReference>
<comment type="catalytic activity">
    <reaction evidence="5 6">
        <text>O-phospho-L-threonyl-[protein] + H2O = L-threonyl-[protein] + phosphate</text>
        <dbReference type="Rhea" id="RHEA:47004"/>
        <dbReference type="Rhea" id="RHEA-COMP:11060"/>
        <dbReference type="Rhea" id="RHEA-COMP:11605"/>
        <dbReference type="ChEBI" id="CHEBI:15377"/>
        <dbReference type="ChEBI" id="CHEBI:30013"/>
        <dbReference type="ChEBI" id="CHEBI:43474"/>
        <dbReference type="ChEBI" id="CHEBI:61977"/>
        <dbReference type="EC" id="3.1.3.16"/>
    </reaction>
</comment>
<reference evidence="10" key="3">
    <citation type="submission" date="2015-04" db="UniProtKB">
        <authorList>
            <consortium name="EnsemblPlants"/>
        </authorList>
    </citation>
    <scope>IDENTIFICATION</scope>
    <source>
        <strain evidence="10">cv. Jemalong A17</strain>
    </source>
</reference>
<dbReference type="SUPFAM" id="SSF52113">
    <property type="entry name" value="BRCT domain"/>
    <property type="match status" value="1"/>
</dbReference>
<evidence type="ECO:0000256" key="5">
    <source>
        <dbReference type="ARBA" id="ARBA00048336"/>
    </source>
</evidence>
<keyword evidence="3 6" id="KW-0539">Nucleus</keyword>
<dbReference type="InterPro" id="IPR039189">
    <property type="entry name" value="Fcp1"/>
</dbReference>
<dbReference type="GO" id="GO:0005634">
    <property type="term" value="C:nucleus"/>
    <property type="evidence" value="ECO:0007669"/>
    <property type="project" value="UniProtKB-SubCell"/>
</dbReference>
<dbReference type="Pfam" id="PF00533">
    <property type="entry name" value="BRCT"/>
    <property type="match status" value="1"/>
</dbReference>
<dbReference type="InterPro" id="IPR001357">
    <property type="entry name" value="BRCT_dom"/>
</dbReference>
<dbReference type="EnsemblPlants" id="AES65766">
    <property type="protein sequence ID" value="AES65766"/>
    <property type="gene ID" value="MTR_2g048610"/>
</dbReference>
<accession>G7IGK1</accession>
<dbReference type="InterPro" id="IPR011947">
    <property type="entry name" value="FCP1_euk"/>
</dbReference>
<dbReference type="AlphaFoldDB" id="G7IGK1"/>
<evidence type="ECO:0000259" key="7">
    <source>
        <dbReference type="PROSITE" id="PS50172"/>
    </source>
</evidence>
<dbReference type="KEGG" id="mtr:11411655"/>
<dbReference type="SMART" id="SM00577">
    <property type="entry name" value="CPDc"/>
    <property type="match status" value="1"/>
</dbReference>
<evidence type="ECO:0000313" key="10">
    <source>
        <dbReference type="EnsemblPlants" id="AES65766"/>
    </source>
</evidence>
<dbReference type="eggNOG" id="KOG0323">
    <property type="taxonomic scope" value="Eukaryota"/>
</dbReference>
<accession>A0A0C3V326</accession>
<proteinExistence type="predicted"/>
<protein>
    <recommendedName>
        <fullName evidence="6">RNA polymerase II C-terminal domain phosphatase-like</fullName>
        <ecNumber evidence="6">3.1.3.16</ecNumber>
    </recommendedName>
</protein>
<evidence type="ECO:0000256" key="3">
    <source>
        <dbReference type="ARBA" id="ARBA00023242"/>
    </source>
</evidence>
<dbReference type="PANTHER" id="PTHR23081:SF36">
    <property type="entry name" value="RNA POLYMERASE II SUBUNIT A C-TERMINAL DOMAIN PHOSPHATASE"/>
    <property type="match status" value="1"/>
</dbReference>
<organism evidence="9 11">
    <name type="scientific">Medicago truncatula</name>
    <name type="common">Barrel medic</name>
    <name type="synonym">Medicago tribuloides</name>
    <dbReference type="NCBI Taxonomy" id="3880"/>
    <lineage>
        <taxon>Eukaryota</taxon>
        <taxon>Viridiplantae</taxon>
        <taxon>Streptophyta</taxon>
        <taxon>Embryophyta</taxon>
        <taxon>Tracheophyta</taxon>
        <taxon>Spermatophyta</taxon>
        <taxon>Magnoliopsida</taxon>
        <taxon>eudicotyledons</taxon>
        <taxon>Gunneridae</taxon>
        <taxon>Pentapetalae</taxon>
        <taxon>rosids</taxon>
        <taxon>fabids</taxon>
        <taxon>Fabales</taxon>
        <taxon>Fabaceae</taxon>
        <taxon>Papilionoideae</taxon>
        <taxon>50 kb inversion clade</taxon>
        <taxon>NPAAA clade</taxon>
        <taxon>Hologalegina</taxon>
        <taxon>IRL clade</taxon>
        <taxon>Trifolieae</taxon>
        <taxon>Medicago</taxon>
    </lineage>
</organism>
<comment type="function">
    <text evidence="6">This promotes the activity of RNA polymerase II.</text>
</comment>